<evidence type="ECO:0000259" key="1">
    <source>
        <dbReference type="Pfam" id="PF06722"/>
    </source>
</evidence>
<dbReference type="Pfam" id="PF06722">
    <property type="entry name" value="EryCIII-like_C"/>
    <property type="match status" value="1"/>
</dbReference>
<accession>A0A563ERV2</accession>
<reference evidence="2 3" key="1">
    <citation type="submission" date="2019-07" db="EMBL/GenBank/DDBJ databases">
        <title>Lentzea xizangensis sp. nov., isolated from Qinghai-Tibetan Plateau Soils.</title>
        <authorList>
            <person name="Huang J."/>
        </authorList>
    </citation>
    <scope>NUCLEOTIDE SEQUENCE [LARGE SCALE GENOMIC DNA]</scope>
    <source>
        <strain evidence="2 3">FXJ1.1311</strain>
    </source>
</reference>
<organism evidence="2 3">
    <name type="scientific">Lentzea tibetensis</name>
    <dbReference type="NCBI Taxonomy" id="2591470"/>
    <lineage>
        <taxon>Bacteria</taxon>
        <taxon>Bacillati</taxon>
        <taxon>Actinomycetota</taxon>
        <taxon>Actinomycetes</taxon>
        <taxon>Pseudonocardiales</taxon>
        <taxon>Pseudonocardiaceae</taxon>
        <taxon>Lentzea</taxon>
    </lineage>
</organism>
<dbReference type="SUPFAM" id="SSF53756">
    <property type="entry name" value="UDP-Glycosyltransferase/glycogen phosphorylase"/>
    <property type="match status" value="1"/>
</dbReference>
<dbReference type="AlphaFoldDB" id="A0A563ERV2"/>
<evidence type="ECO:0000313" key="3">
    <source>
        <dbReference type="Proteomes" id="UP000316639"/>
    </source>
</evidence>
<dbReference type="InterPro" id="IPR002213">
    <property type="entry name" value="UDP_glucos_trans"/>
</dbReference>
<name>A0A563ERV2_9PSEU</name>
<keyword evidence="3" id="KW-1185">Reference proteome</keyword>
<dbReference type="GO" id="GO:0016758">
    <property type="term" value="F:hexosyltransferase activity"/>
    <property type="evidence" value="ECO:0007669"/>
    <property type="project" value="UniProtKB-ARBA"/>
</dbReference>
<sequence length="422" mass="44127">MARILLTSLPFAGHVGAMTAVTGELARRGHDLVVHTGEKYHQRFDATWLPWTRATDFDDSDLAATFPRVDGGTGFRSAKANVEDVLVGTGAGQAADIITAARREPFDLIIADHLAFGGALAAEVLGTPWATIAVTPLSFTSRDLPPAAIPVSPGTTRVGKLRDAALRGATRALLPRLADPMFNAMRAAAGLGPGSVGGGLESLYSPHLVVAQGVPGLEYERSDLPAHVHFVGRLAPPTRAGRLPAWWPDLVAARNADRPIVHVTQGTLDVSADDLLKPAIAALAGHEALVVCTTGGAPTTVLGPLPDNVRAAPFVPHDQLLPMVDVMVTNGGWGGVLAAVQAAVPLVVAAGTLDKPEVARRVARSGVGVNLRTGKPTARAVRRAVEQVLSEPHRQRRAHELSRAMVEAGGVGRATNLLLDIM</sequence>
<dbReference type="Gene3D" id="3.40.50.2000">
    <property type="entry name" value="Glycogen Phosphorylase B"/>
    <property type="match status" value="2"/>
</dbReference>
<dbReference type="Proteomes" id="UP000316639">
    <property type="component" value="Unassembled WGS sequence"/>
</dbReference>
<evidence type="ECO:0000313" key="2">
    <source>
        <dbReference type="EMBL" id="TWP49591.1"/>
    </source>
</evidence>
<dbReference type="GO" id="GO:0008194">
    <property type="term" value="F:UDP-glycosyltransferase activity"/>
    <property type="evidence" value="ECO:0007669"/>
    <property type="project" value="InterPro"/>
</dbReference>
<dbReference type="EMBL" id="VOBR01000015">
    <property type="protein sequence ID" value="TWP49591.1"/>
    <property type="molecule type" value="Genomic_DNA"/>
</dbReference>
<dbReference type="InterPro" id="IPR050426">
    <property type="entry name" value="Glycosyltransferase_28"/>
</dbReference>
<dbReference type="RefSeq" id="WP_146354582.1">
    <property type="nucleotide sequence ID" value="NZ_VOBR01000015.1"/>
</dbReference>
<dbReference type="CDD" id="cd03784">
    <property type="entry name" value="GT1_Gtf-like"/>
    <property type="match status" value="1"/>
</dbReference>
<dbReference type="FunFam" id="3.40.50.2000:FF:000072">
    <property type="entry name" value="Glycosyl transferase"/>
    <property type="match status" value="1"/>
</dbReference>
<keyword evidence="2" id="KW-0808">Transferase</keyword>
<protein>
    <submittedName>
        <fullName evidence="2">Glycosyltransferase family 1 protein</fullName>
    </submittedName>
</protein>
<dbReference type="GO" id="GO:0017000">
    <property type="term" value="P:antibiotic biosynthetic process"/>
    <property type="evidence" value="ECO:0007669"/>
    <property type="project" value="UniProtKB-ARBA"/>
</dbReference>
<feature type="domain" description="Erythromycin biosynthesis protein CIII-like C-terminal" evidence="1">
    <location>
        <begin position="286"/>
        <end position="405"/>
    </location>
</feature>
<comment type="caution">
    <text evidence="2">The sequence shown here is derived from an EMBL/GenBank/DDBJ whole genome shotgun (WGS) entry which is preliminary data.</text>
</comment>
<gene>
    <name evidence="2" type="ORF">FKR81_23985</name>
</gene>
<dbReference type="InterPro" id="IPR010610">
    <property type="entry name" value="EryCIII-like_C"/>
</dbReference>
<proteinExistence type="predicted"/>
<dbReference type="PANTHER" id="PTHR48050:SF13">
    <property type="entry name" value="STEROL 3-BETA-GLUCOSYLTRANSFERASE UGT80A2"/>
    <property type="match status" value="1"/>
</dbReference>
<dbReference type="PANTHER" id="PTHR48050">
    <property type="entry name" value="STEROL 3-BETA-GLUCOSYLTRANSFERASE"/>
    <property type="match status" value="1"/>
</dbReference>
<dbReference type="OrthoDB" id="6620093at2"/>